<name>A0ABQ9XEB9_9EUKA</name>
<feature type="compositionally biased region" description="Basic and acidic residues" evidence="2">
    <location>
        <begin position="621"/>
        <end position="658"/>
    </location>
</feature>
<sequence>MRLKEKYEQDMHQQKIALTEQREDELKDKQHLLVATETELRNRISELEEELETEKIKFENDRNQIEQKCQTLIEEKKMEMEQKSIEFEQALTKREEEDRKKREDMLVEITHKFEEHERFLLEQAENERTRLIQIHEDALGEEQREHRKNVGELREYIDSEQQEHQNELRRIKEKEQNEKNQINEDHRKQIQDLQKRNEQEVNDLTVANQQLLEQLNQLQEQATIEKKETQEIEDSARRSAQLEREQERKHYEQTLEEIRRSHTEDKLRSEAETEKTISEINERWREEMERLRSEQESEKERQLEAERRKDQEREISEQTRTKELEERHDKRVKALKKEFTTLLAEEKKKYEELQKLLEVSHKEWKEIEGEMKDAEKKAVSELEAKLSESEDQITALRNQFSEMIKQRDAKTQQMLESQARSYTEALKAKDGESEMWKKEAREMEDRKEAEKDKLEKEWSQALEKEKEEKRRLLEENTQLKKMLGKMETTQSEEREQWKSESERRAREEDRKESELINRAKRAEHIKSSTLSNTPTRTQTSWRGDSRDPADQRTPLTESRFGGRDGGMKDDPRSPFRQTERMSASTTRGRWDERGMEGGFGEKESWRQRDLESQSAYNPHRLTHDSSVRDQPEGDVETRARRDSWGRNGEEELNEKMNERMEETFGSGLDEAIHTNQYESRQDTSHNWAATSHGNTPSRLYSQPLDRADGARKSYNDPEFSNQSPTHFGNSGQTPTNRHSNSISAERTLSSQLNSREYASRTPTRVSFQQDSNTRMTDNTPSPFVPHTASSFYSQGRLHDTLTTSQTAFSFNSHTRLRPSDSTLQRKSGLSPMRTANLLMPPVPTPFSSRH</sequence>
<organism evidence="3 4">
    <name type="scientific">Blattamonas nauphoetae</name>
    <dbReference type="NCBI Taxonomy" id="2049346"/>
    <lineage>
        <taxon>Eukaryota</taxon>
        <taxon>Metamonada</taxon>
        <taxon>Preaxostyla</taxon>
        <taxon>Oxymonadida</taxon>
        <taxon>Blattamonas</taxon>
    </lineage>
</organism>
<feature type="compositionally biased region" description="Polar residues" evidence="2">
    <location>
        <begin position="812"/>
        <end position="827"/>
    </location>
</feature>
<feature type="compositionally biased region" description="Polar residues" evidence="2">
    <location>
        <begin position="527"/>
        <end position="542"/>
    </location>
</feature>
<keyword evidence="1" id="KW-0175">Coiled coil</keyword>
<evidence type="ECO:0000313" key="3">
    <source>
        <dbReference type="EMBL" id="KAK2949667.1"/>
    </source>
</evidence>
<feature type="region of interest" description="Disordered" evidence="2">
    <location>
        <begin position="225"/>
        <end position="325"/>
    </location>
</feature>
<reference evidence="3 4" key="1">
    <citation type="journal article" date="2022" name="bioRxiv">
        <title>Genomics of Preaxostyla Flagellates Illuminates Evolutionary Transitions and the Path Towards Mitochondrial Loss.</title>
        <authorList>
            <person name="Novak L.V.F."/>
            <person name="Treitli S.C."/>
            <person name="Pyrih J."/>
            <person name="Halakuc P."/>
            <person name="Pipaliya S.V."/>
            <person name="Vacek V."/>
            <person name="Brzon O."/>
            <person name="Soukal P."/>
            <person name="Eme L."/>
            <person name="Dacks J.B."/>
            <person name="Karnkowska A."/>
            <person name="Elias M."/>
            <person name="Hampl V."/>
        </authorList>
    </citation>
    <scope>NUCLEOTIDE SEQUENCE [LARGE SCALE GENOMIC DNA]</scope>
    <source>
        <strain evidence="3">NAU3</strain>
        <tissue evidence="3">Gut</tissue>
    </source>
</reference>
<feature type="compositionally biased region" description="Basic and acidic residues" evidence="2">
    <location>
        <begin position="426"/>
        <end position="478"/>
    </location>
</feature>
<feature type="compositionally biased region" description="Basic and acidic residues" evidence="2">
    <location>
        <begin position="705"/>
        <end position="715"/>
    </location>
</feature>
<protein>
    <recommendedName>
        <fullName evidence="5">Trichohyalin-like</fullName>
    </recommendedName>
</protein>
<dbReference type="Proteomes" id="UP001281761">
    <property type="component" value="Unassembled WGS sequence"/>
</dbReference>
<evidence type="ECO:0000313" key="4">
    <source>
        <dbReference type="Proteomes" id="UP001281761"/>
    </source>
</evidence>
<comment type="caution">
    <text evidence="3">The sequence shown here is derived from an EMBL/GenBank/DDBJ whole genome shotgun (WGS) entry which is preliminary data.</text>
</comment>
<proteinExistence type="predicted"/>
<evidence type="ECO:0000256" key="2">
    <source>
        <dbReference type="SAM" id="MobiDB-lite"/>
    </source>
</evidence>
<feature type="compositionally biased region" description="Basic and acidic residues" evidence="2">
    <location>
        <begin position="588"/>
        <end position="611"/>
    </location>
</feature>
<feature type="region of interest" description="Disordered" evidence="2">
    <location>
        <begin position="812"/>
        <end position="850"/>
    </location>
</feature>
<feature type="coiled-coil region" evidence="1">
    <location>
        <begin position="4"/>
        <end position="93"/>
    </location>
</feature>
<feature type="region of interest" description="Disordered" evidence="2">
    <location>
        <begin position="678"/>
        <end position="784"/>
    </location>
</feature>
<feature type="compositionally biased region" description="Basic and acidic residues" evidence="2">
    <location>
        <begin position="560"/>
        <end position="579"/>
    </location>
</feature>
<feature type="region of interest" description="Disordered" evidence="2">
    <location>
        <begin position="422"/>
        <end position="658"/>
    </location>
</feature>
<gene>
    <name evidence="3" type="ORF">BLNAU_15418</name>
</gene>
<dbReference type="EMBL" id="JARBJD010000152">
    <property type="protein sequence ID" value="KAK2949667.1"/>
    <property type="molecule type" value="Genomic_DNA"/>
</dbReference>
<feature type="compositionally biased region" description="Polar residues" evidence="2">
    <location>
        <begin position="718"/>
        <end position="784"/>
    </location>
</feature>
<evidence type="ECO:0008006" key="5">
    <source>
        <dbReference type="Google" id="ProtNLM"/>
    </source>
</evidence>
<feature type="compositionally biased region" description="Basic and acidic residues" evidence="2">
    <location>
        <begin position="491"/>
        <end position="526"/>
    </location>
</feature>
<feature type="compositionally biased region" description="Polar residues" evidence="2">
    <location>
        <begin position="678"/>
        <end position="700"/>
    </location>
</feature>
<keyword evidence="4" id="KW-1185">Reference proteome</keyword>
<evidence type="ECO:0000256" key="1">
    <source>
        <dbReference type="SAM" id="Coils"/>
    </source>
</evidence>
<accession>A0ABQ9XEB9</accession>